<dbReference type="EMBL" id="MCFG01000033">
    <property type="protein sequence ID" value="ORX85615.1"/>
    <property type="molecule type" value="Genomic_DNA"/>
</dbReference>
<reference evidence="1 2" key="1">
    <citation type="submission" date="2016-08" db="EMBL/GenBank/DDBJ databases">
        <title>A Parts List for Fungal Cellulosomes Revealed by Comparative Genomics.</title>
        <authorList>
            <consortium name="DOE Joint Genome Institute"/>
            <person name="Haitjema C.H."/>
            <person name="Gilmore S.P."/>
            <person name="Henske J.K."/>
            <person name="Solomon K.V."/>
            <person name="De Groot R."/>
            <person name="Kuo A."/>
            <person name="Mondo S.J."/>
            <person name="Salamov A.A."/>
            <person name="Labutti K."/>
            <person name="Zhao Z."/>
            <person name="Chiniquy J."/>
            <person name="Barry K."/>
            <person name="Brewer H.M."/>
            <person name="Purvine S.O."/>
            <person name="Wright A.T."/>
            <person name="Boxma B."/>
            <person name="Van Alen T."/>
            <person name="Hackstein J.H."/>
            <person name="Baker S.E."/>
            <person name="Grigoriev I.V."/>
            <person name="O'Malley M.A."/>
        </authorList>
    </citation>
    <scope>NUCLEOTIDE SEQUENCE [LARGE SCALE GENOMIC DNA]</scope>
    <source>
        <strain evidence="1 2">S4</strain>
    </source>
</reference>
<proteinExistence type="predicted"/>
<accession>A0A1Y1XIM8</accession>
<name>A0A1Y1XIM8_9FUNG</name>
<reference evidence="1 2" key="2">
    <citation type="submission" date="2016-08" db="EMBL/GenBank/DDBJ databases">
        <title>Pervasive Adenine N6-methylation of Active Genes in Fungi.</title>
        <authorList>
            <consortium name="DOE Joint Genome Institute"/>
            <person name="Mondo S.J."/>
            <person name="Dannebaum R.O."/>
            <person name="Kuo R.C."/>
            <person name="Labutti K."/>
            <person name="Haridas S."/>
            <person name="Kuo A."/>
            <person name="Salamov A."/>
            <person name="Ahrendt S.R."/>
            <person name="Lipzen A."/>
            <person name="Sullivan W."/>
            <person name="Andreopoulos W.B."/>
            <person name="Clum A."/>
            <person name="Lindquist E."/>
            <person name="Daum C."/>
            <person name="Ramamoorthy G.K."/>
            <person name="Gryganskyi A."/>
            <person name="Culley D."/>
            <person name="Magnuson J.K."/>
            <person name="James T.Y."/>
            <person name="O'Malley M.A."/>
            <person name="Stajich J.E."/>
            <person name="Spatafora J.W."/>
            <person name="Visel A."/>
            <person name="Grigoriev I.V."/>
        </authorList>
    </citation>
    <scope>NUCLEOTIDE SEQUENCE [LARGE SCALE GENOMIC DNA]</scope>
    <source>
        <strain evidence="1 2">S4</strain>
    </source>
</reference>
<dbReference type="Proteomes" id="UP000193944">
    <property type="component" value="Unassembled WGS sequence"/>
</dbReference>
<dbReference type="AlphaFoldDB" id="A0A1Y1XIM8"/>
<protein>
    <submittedName>
        <fullName evidence="1">Uncharacterized protein</fullName>
    </submittedName>
</protein>
<evidence type="ECO:0000313" key="1">
    <source>
        <dbReference type="EMBL" id="ORX85615.1"/>
    </source>
</evidence>
<gene>
    <name evidence="1" type="ORF">BCR32DRAFT_325378</name>
</gene>
<evidence type="ECO:0000313" key="2">
    <source>
        <dbReference type="Proteomes" id="UP000193944"/>
    </source>
</evidence>
<sequence>MVHEIAKNKNHIYKIQVTDYYRDKEIAEIAKDKYKGISDCQKDDNGKNWCGVRHCYSYCAKNLAKELTNDMNGGRMPYSSGDILVYDIDDDDLLVTWSLL</sequence>
<keyword evidence="2" id="KW-1185">Reference proteome</keyword>
<organism evidence="1 2">
    <name type="scientific">Anaeromyces robustus</name>
    <dbReference type="NCBI Taxonomy" id="1754192"/>
    <lineage>
        <taxon>Eukaryota</taxon>
        <taxon>Fungi</taxon>
        <taxon>Fungi incertae sedis</taxon>
        <taxon>Chytridiomycota</taxon>
        <taxon>Chytridiomycota incertae sedis</taxon>
        <taxon>Neocallimastigomycetes</taxon>
        <taxon>Neocallimastigales</taxon>
        <taxon>Neocallimastigaceae</taxon>
        <taxon>Anaeromyces</taxon>
    </lineage>
</organism>
<comment type="caution">
    <text evidence="1">The sequence shown here is derived from an EMBL/GenBank/DDBJ whole genome shotgun (WGS) entry which is preliminary data.</text>
</comment>